<evidence type="ECO:0000313" key="6">
    <source>
        <dbReference type="EMBL" id="RYU65076.1"/>
    </source>
</evidence>
<accession>A0A4Q5KUU5</accession>
<protein>
    <submittedName>
        <fullName evidence="5">Porin</fullName>
    </submittedName>
</protein>
<comment type="similarity">
    <text evidence="1">Belongs to the outer membrane porin (Opr) (TC 1.B.25) family.</text>
</comment>
<sequence length="431" mass="46218">MENKFFKVSAIAAALTGALVAPQAMANVESAAGGEYVEVINEFIEGSTLSGLMVVDTRYRSKDTGDGYKAGQDYSDYNAVLDFKSGYHDGWLGADVAGYFSGSLYNNTGCSEITLCDGWDRSQDSLKLTTAALKFKTGEVITKVGYIQSHGIGTVGNVWSFVPGTYRGASVVAPIGDWTLGYIFADDHSAPWWENTSESSVDPVTGKFNGENAFNSLQSIGLNGQVGPVALNMGLGYSSLGHGEDSTSYKFAAKYAITDTASIAYDIYGIQDDTRFDGAGITQGVSYAQSFGSLTFNSEARYVTSDNDAAVAPRTAGAYGSNNGTFSQYWNALSDWDQSNQLSWYNKASYNFGNGWFAGAGVAVSTIDNDVSGYDGEYAVNGDIGYSVQSGSLKGSTLKLHVTQLTRDMTDGSDYDWSDVRLQVFIPYNFM</sequence>
<evidence type="ECO:0000256" key="2">
    <source>
        <dbReference type="ARBA" id="ARBA00022448"/>
    </source>
</evidence>
<evidence type="ECO:0000313" key="8">
    <source>
        <dbReference type="Proteomes" id="UP000294166"/>
    </source>
</evidence>
<keyword evidence="3 4" id="KW-0732">Signal</keyword>
<dbReference type="Proteomes" id="UP000294063">
    <property type="component" value="Unassembled WGS sequence"/>
</dbReference>
<feature type="chain" id="PRO_5020770429" evidence="4">
    <location>
        <begin position="27"/>
        <end position="431"/>
    </location>
</feature>
<evidence type="ECO:0000256" key="4">
    <source>
        <dbReference type="SAM" id="SignalP"/>
    </source>
</evidence>
<evidence type="ECO:0000256" key="3">
    <source>
        <dbReference type="ARBA" id="ARBA00022729"/>
    </source>
</evidence>
<evidence type="ECO:0000313" key="7">
    <source>
        <dbReference type="Proteomes" id="UP000294063"/>
    </source>
</evidence>
<dbReference type="InterPro" id="IPR023614">
    <property type="entry name" value="Porin_dom_sf"/>
</dbReference>
<dbReference type="Gene3D" id="2.40.160.10">
    <property type="entry name" value="Porin"/>
    <property type="match status" value="1"/>
</dbReference>
<reference evidence="7 8" key="1">
    <citation type="submission" date="2019-02" db="EMBL/GenBank/DDBJ databases">
        <title>Genome sequences of Aliivibrio finisterrensis strains from farmed Atlantic salmon.</title>
        <authorList>
            <person name="Bowman J.P."/>
        </authorList>
    </citation>
    <scope>NUCLEOTIDE SEQUENCE [LARGE SCALE GENOMIC DNA]</scope>
    <source>
        <strain evidence="6 8">A21</strain>
        <strain evidence="5 7">A46</strain>
    </source>
</reference>
<dbReference type="EMBL" id="SEZN01000010">
    <property type="protein sequence ID" value="RYU65076.1"/>
    <property type="molecule type" value="Genomic_DNA"/>
</dbReference>
<dbReference type="Proteomes" id="UP000294166">
    <property type="component" value="Unassembled WGS sequence"/>
</dbReference>
<evidence type="ECO:0000256" key="1">
    <source>
        <dbReference type="ARBA" id="ARBA00009075"/>
    </source>
</evidence>
<keyword evidence="8" id="KW-1185">Reference proteome</keyword>
<dbReference type="GO" id="GO:0015772">
    <property type="term" value="P:oligosaccharide transport"/>
    <property type="evidence" value="ECO:0007669"/>
    <property type="project" value="TreeGrafter"/>
</dbReference>
<evidence type="ECO:0000313" key="5">
    <source>
        <dbReference type="EMBL" id="RYU52030.1"/>
    </source>
</evidence>
<dbReference type="AlphaFoldDB" id="A0A4Q5KUU5"/>
<organism evidence="5 7">
    <name type="scientific">Aliivibrio finisterrensis</name>
    <dbReference type="NCBI Taxonomy" id="511998"/>
    <lineage>
        <taxon>Bacteria</taxon>
        <taxon>Pseudomonadati</taxon>
        <taxon>Pseudomonadota</taxon>
        <taxon>Gammaproteobacteria</taxon>
        <taxon>Vibrionales</taxon>
        <taxon>Vibrionaceae</taxon>
        <taxon>Aliivibrio</taxon>
    </lineage>
</organism>
<gene>
    <name evidence="6" type="ORF">ERW53_07120</name>
    <name evidence="5" type="ORF">ERW57_07570</name>
</gene>
<comment type="caution">
    <text evidence="5">The sequence shown here is derived from an EMBL/GenBank/DDBJ whole genome shotgun (WGS) entry which is preliminary data.</text>
</comment>
<dbReference type="GO" id="GO:0016020">
    <property type="term" value="C:membrane"/>
    <property type="evidence" value="ECO:0007669"/>
    <property type="project" value="InterPro"/>
</dbReference>
<dbReference type="InterPro" id="IPR005318">
    <property type="entry name" value="OM_porin_bac"/>
</dbReference>
<proteinExistence type="inferred from homology"/>
<feature type="signal peptide" evidence="4">
    <location>
        <begin position="1"/>
        <end position="26"/>
    </location>
</feature>
<dbReference type="EMBL" id="SEZK01000010">
    <property type="protein sequence ID" value="RYU52030.1"/>
    <property type="molecule type" value="Genomic_DNA"/>
</dbReference>
<dbReference type="RefSeq" id="WP_130047659.1">
    <property type="nucleotide sequence ID" value="NZ_SEZK01000010.1"/>
</dbReference>
<dbReference type="GO" id="GO:0015288">
    <property type="term" value="F:porin activity"/>
    <property type="evidence" value="ECO:0007669"/>
    <property type="project" value="TreeGrafter"/>
</dbReference>
<name>A0A4Q5KUU5_9GAMM</name>
<dbReference type="PANTHER" id="PTHR34596:SF2">
    <property type="entry name" value="CHITOPORIN"/>
    <property type="match status" value="1"/>
</dbReference>
<dbReference type="PANTHER" id="PTHR34596">
    <property type="entry name" value="CHITOPORIN"/>
    <property type="match status" value="1"/>
</dbReference>
<keyword evidence="2" id="KW-0813">Transport</keyword>